<dbReference type="InterPro" id="IPR036052">
    <property type="entry name" value="TrpB-like_PALP_sf"/>
</dbReference>
<dbReference type="InterPro" id="IPR029144">
    <property type="entry name" value="Thr_synth_N"/>
</dbReference>
<evidence type="ECO:0000256" key="6">
    <source>
        <dbReference type="ARBA" id="ARBA00022697"/>
    </source>
</evidence>
<evidence type="ECO:0000256" key="5">
    <source>
        <dbReference type="ARBA" id="ARBA00022605"/>
    </source>
</evidence>
<dbReference type="InterPro" id="IPR051166">
    <property type="entry name" value="Threonine_Synthase"/>
</dbReference>
<evidence type="ECO:0000313" key="13">
    <source>
        <dbReference type="Proteomes" id="UP000613580"/>
    </source>
</evidence>
<evidence type="ECO:0000256" key="3">
    <source>
        <dbReference type="ARBA" id="ARBA00005517"/>
    </source>
</evidence>
<dbReference type="Pfam" id="PF24857">
    <property type="entry name" value="THR4_C"/>
    <property type="match status" value="1"/>
</dbReference>
<gene>
    <name evidence="12" type="ORF">HMN09_00279000</name>
</gene>
<keyword evidence="7 9" id="KW-0663">Pyridoxal phosphate</keyword>
<dbReference type="GO" id="GO:0030170">
    <property type="term" value="F:pyridoxal phosphate binding"/>
    <property type="evidence" value="ECO:0007669"/>
    <property type="project" value="InterPro"/>
</dbReference>
<dbReference type="GO" id="GO:0009088">
    <property type="term" value="P:threonine biosynthetic process"/>
    <property type="evidence" value="ECO:0007669"/>
    <property type="project" value="UniProtKB-UniPathway"/>
</dbReference>
<dbReference type="Pfam" id="PF14821">
    <property type="entry name" value="Thr_synth_N"/>
    <property type="match status" value="1"/>
</dbReference>
<keyword evidence="13" id="KW-1185">Reference proteome</keyword>
<dbReference type="OrthoDB" id="5203861at2759"/>
<evidence type="ECO:0000256" key="8">
    <source>
        <dbReference type="ARBA" id="ARBA00023239"/>
    </source>
</evidence>
<comment type="cofactor">
    <cofactor evidence="1 9">
        <name>pyridoxal 5'-phosphate</name>
        <dbReference type="ChEBI" id="CHEBI:597326"/>
    </cofactor>
</comment>
<dbReference type="Pfam" id="PF00291">
    <property type="entry name" value="PALP"/>
    <property type="match status" value="1"/>
</dbReference>
<proteinExistence type="inferred from homology"/>
<dbReference type="NCBIfam" id="TIGR00260">
    <property type="entry name" value="thrC"/>
    <property type="match status" value="1"/>
</dbReference>
<name>A0A8H6TIJ9_MYCCL</name>
<dbReference type="PANTHER" id="PTHR42690">
    <property type="entry name" value="THREONINE SYNTHASE FAMILY MEMBER"/>
    <property type="match status" value="1"/>
</dbReference>
<evidence type="ECO:0000256" key="1">
    <source>
        <dbReference type="ARBA" id="ARBA00001933"/>
    </source>
</evidence>
<evidence type="ECO:0000259" key="11">
    <source>
        <dbReference type="Pfam" id="PF14821"/>
    </source>
</evidence>
<dbReference type="Proteomes" id="UP000613580">
    <property type="component" value="Unassembled WGS sequence"/>
</dbReference>
<comment type="similarity">
    <text evidence="3">Belongs to the threonine synthase family.</text>
</comment>
<dbReference type="InterPro" id="IPR001926">
    <property type="entry name" value="TrpB-like_PALP"/>
</dbReference>
<feature type="domain" description="Threonine synthase N-terminal" evidence="11">
    <location>
        <begin position="314"/>
        <end position="378"/>
    </location>
</feature>
<dbReference type="UniPathway" id="UPA00050">
    <property type="reaction ID" value="UER00065"/>
</dbReference>
<keyword evidence="5" id="KW-0028">Amino-acid biosynthesis</keyword>
<accession>A0A8H6TIJ9</accession>
<dbReference type="Gene3D" id="3.40.50.1100">
    <property type="match status" value="2"/>
</dbReference>
<dbReference type="InterPro" id="IPR004450">
    <property type="entry name" value="Thr_synthase-like"/>
</dbReference>
<dbReference type="InterPro" id="IPR037158">
    <property type="entry name" value="Thr_synth_N_sf"/>
</dbReference>
<evidence type="ECO:0000259" key="10">
    <source>
        <dbReference type="Pfam" id="PF00291"/>
    </source>
</evidence>
<dbReference type="SUPFAM" id="SSF53686">
    <property type="entry name" value="Tryptophan synthase beta subunit-like PLP-dependent enzymes"/>
    <property type="match status" value="1"/>
</dbReference>
<comment type="pathway">
    <text evidence="2">Amino-acid biosynthesis; L-threonine biosynthesis; L-threonine from L-aspartate: step 5/5.</text>
</comment>
<evidence type="ECO:0000313" key="12">
    <source>
        <dbReference type="EMBL" id="KAF7319408.1"/>
    </source>
</evidence>
<dbReference type="GO" id="GO:0004795">
    <property type="term" value="F:threonine synthase activity"/>
    <property type="evidence" value="ECO:0007669"/>
    <property type="project" value="UniProtKB-EC"/>
</dbReference>
<dbReference type="CDD" id="cd01560">
    <property type="entry name" value="Thr-synth_2"/>
    <property type="match status" value="1"/>
</dbReference>
<dbReference type="EMBL" id="JACAZE010000003">
    <property type="protein sequence ID" value="KAF7319408.1"/>
    <property type="molecule type" value="Genomic_DNA"/>
</dbReference>
<feature type="domain" description="Tryptophan synthase beta chain-like PALP" evidence="10">
    <location>
        <begin position="397"/>
        <end position="623"/>
    </location>
</feature>
<evidence type="ECO:0000256" key="7">
    <source>
        <dbReference type="ARBA" id="ARBA00022898"/>
    </source>
</evidence>
<dbReference type="InterPro" id="IPR000634">
    <property type="entry name" value="Ser/Thr_deHydtase_PyrdxlP-BS"/>
</dbReference>
<dbReference type="FunFam" id="3.40.50.1100:FF:000024">
    <property type="entry name" value="Probable threonine synthase"/>
    <property type="match status" value="1"/>
</dbReference>
<keyword evidence="8" id="KW-0456">Lyase</keyword>
<evidence type="ECO:0000256" key="9">
    <source>
        <dbReference type="PIRSR" id="PIRSR604450-51"/>
    </source>
</evidence>
<protein>
    <recommendedName>
        <fullName evidence="4">threonine synthase</fullName>
        <ecNumber evidence="4">4.2.3.1</ecNumber>
    </recommendedName>
</protein>
<dbReference type="PANTHER" id="PTHR42690:SF1">
    <property type="entry name" value="THREONINE SYNTHASE-LIKE 2"/>
    <property type="match status" value="1"/>
</dbReference>
<evidence type="ECO:0000256" key="4">
    <source>
        <dbReference type="ARBA" id="ARBA00013028"/>
    </source>
</evidence>
<organism evidence="12 13">
    <name type="scientific">Mycena chlorophos</name>
    <name type="common">Agaric fungus</name>
    <name type="synonym">Agaricus chlorophos</name>
    <dbReference type="NCBI Taxonomy" id="658473"/>
    <lineage>
        <taxon>Eukaryota</taxon>
        <taxon>Fungi</taxon>
        <taxon>Dikarya</taxon>
        <taxon>Basidiomycota</taxon>
        <taxon>Agaricomycotina</taxon>
        <taxon>Agaricomycetes</taxon>
        <taxon>Agaricomycetidae</taxon>
        <taxon>Agaricales</taxon>
        <taxon>Marasmiineae</taxon>
        <taxon>Mycenaceae</taxon>
        <taxon>Mycena</taxon>
    </lineage>
</organism>
<sequence length="822" mass="90678">MSLRRPLSYLDIARCLFELEGDLKLASQNLALSTVQLVQGFDAIATQLHSVDIQAIMPPLKPQWKRLRSEYLELLSLLRTNVLNISARIKMFCAVILPFSVQQASSRRQQEKAHVLHSYMTISADQAALAFGLVEKAISFNSVFSNFHRELARATSQQTSTSPRELQDLAHKTTLLHKSIKQYGVLYTGSSKLSCPDATYPAYTAFRLIVSAGQQTAKTKLSRYHLTLDSNLAHMSTLFQGLDDARNEVAHAQYAAKMSHRTSEVLSTTRTAVSDLVPRQMLLVETMLSLVMAIWLRLQADCLEVGNWVRSPSMTVLTGLAPDGGLYIPESIPALPPNWQSDWRSYSFVDLSVAVLSLYISRDEISEADLRALVQKSYSTFRHPDITPLAKLDDKRYVLELFHGPTFAFKDVALQLLGNLFEFFLLRRNARKAAGEKPEKLTVVGATSGDTGSAAIYGLRNKANISIFILHPKGRVSPIQEAQMTTVTDANVHNIAVQGTFDDCQDIVKTLFGDVEFNATHRLGAVNSINWARILAQTVYYFLAYFQLQAQLPAGSSAEIQFVVPTGNFGDILAGYYAKRMGLPMGKLVVATNANDILARFWNAGKYEKADSDLPVSDGHQSGVKETLSPAMDILVSSNFERLLWYLAYENATGEDEASRKKAGSATLADWMSAMKSDGRVQIPVSVFELARRDFFAERISDEETLATIRSHFEATPSYIADPHTSVGLAAATKIAPHNAGNIVQIMLSTAHPAKFSEAVALALRGNPSFDFERDVLPPEFVGLLEKERNVVDVPRADVGLVKKVIENFAAVDKSSSAVTGV</sequence>
<reference evidence="12" key="1">
    <citation type="submission" date="2020-05" db="EMBL/GenBank/DDBJ databases">
        <title>Mycena genomes resolve the evolution of fungal bioluminescence.</title>
        <authorList>
            <person name="Tsai I.J."/>
        </authorList>
    </citation>
    <scope>NUCLEOTIDE SEQUENCE</scope>
    <source>
        <strain evidence="12">110903Hualien_Pintung</strain>
    </source>
</reference>
<evidence type="ECO:0000256" key="2">
    <source>
        <dbReference type="ARBA" id="ARBA00004979"/>
    </source>
</evidence>
<comment type="caution">
    <text evidence="12">The sequence shown here is derived from an EMBL/GenBank/DDBJ whole genome shotgun (WGS) entry which is preliminary data.</text>
</comment>
<dbReference type="AlphaFoldDB" id="A0A8H6TIJ9"/>
<dbReference type="EC" id="4.2.3.1" evidence="4"/>
<keyword evidence="6" id="KW-0791">Threonine biosynthesis</keyword>
<feature type="modified residue" description="N6-(pyridoxal phosphate)lysine" evidence="9">
    <location>
        <position position="410"/>
    </location>
</feature>
<dbReference type="Gene3D" id="3.90.1380.10">
    <property type="entry name" value="Threonine synthase, N-terminal domain"/>
    <property type="match status" value="1"/>
</dbReference>
<dbReference type="PROSITE" id="PS00165">
    <property type="entry name" value="DEHYDRATASE_SER_THR"/>
    <property type="match status" value="1"/>
</dbReference>